<dbReference type="InterPro" id="IPR028973">
    <property type="entry name" value="PhnB-like"/>
</dbReference>
<comment type="caution">
    <text evidence="2">The sequence shown here is derived from an EMBL/GenBank/DDBJ whole genome shotgun (WGS) entry which is preliminary data.</text>
</comment>
<proteinExistence type="predicted"/>
<dbReference type="InterPro" id="IPR029068">
    <property type="entry name" value="Glyas_Bleomycin-R_OHBP_Dase"/>
</dbReference>
<dbReference type="AlphaFoldDB" id="A0A917HQX6"/>
<dbReference type="PANTHER" id="PTHR33990">
    <property type="entry name" value="PROTEIN YJDN-RELATED"/>
    <property type="match status" value="1"/>
</dbReference>
<protein>
    <submittedName>
        <fullName evidence="2">VOC family protein</fullName>
    </submittedName>
</protein>
<sequence length="138" mass="16167">MNTNNAFKVDFYINYAGRCEEAFKFYEEYLEAKITNMMFHDPVPPNFPKEWPRPVLHSVLEIGGNVLRGSDIAQAEPMRSAYLTLITNTPERADEIYEVLSKDGEVYMKIEKDTFFANRFAMFRDKFGTAWMLINEKE</sequence>
<dbReference type="SUPFAM" id="SSF54593">
    <property type="entry name" value="Glyoxalase/Bleomycin resistance protein/Dihydroxybiphenyl dioxygenase"/>
    <property type="match status" value="1"/>
</dbReference>
<dbReference type="PANTHER" id="PTHR33990:SF1">
    <property type="entry name" value="PROTEIN YJDN"/>
    <property type="match status" value="1"/>
</dbReference>
<accession>A0A917HQX6</accession>
<evidence type="ECO:0000313" key="2">
    <source>
        <dbReference type="EMBL" id="GGG87805.1"/>
    </source>
</evidence>
<dbReference type="RefSeq" id="WP_188505920.1">
    <property type="nucleotide sequence ID" value="NZ_BMER01000001.1"/>
</dbReference>
<dbReference type="InterPro" id="IPR004360">
    <property type="entry name" value="Glyas_Fos-R_dOase_dom"/>
</dbReference>
<dbReference type="Pfam" id="PF00903">
    <property type="entry name" value="Glyoxalase"/>
    <property type="match status" value="1"/>
</dbReference>
<gene>
    <name evidence="2" type="ORF">GCM10007415_22140</name>
</gene>
<keyword evidence="3" id="KW-1185">Reference proteome</keyword>
<evidence type="ECO:0000313" key="3">
    <source>
        <dbReference type="Proteomes" id="UP000660862"/>
    </source>
</evidence>
<organism evidence="2 3">
    <name type="scientific">Parapedobacter pyrenivorans</name>
    <dbReference type="NCBI Taxonomy" id="1305674"/>
    <lineage>
        <taxon>Bacteria</taxon>
        <taxon>Pseudomonadati</taxon>
        <taxon>Bacteroidota</taxon>
        <taxon>Sphingobacteriia</taxon>
        <taxon>Sphingobacteriales</taxon>
        <taxon>Sphingobacteriaceae</taxon>
        <taxon>Parapedobacter</taxon>
    </lineage>
</organism>
<name>A0A917HQX6_9SPHI</name>
<dbReference type="Gene3D" id="3.10.180.10">
    <property type="entry name" value="2,3-Dihydroxybiphenyl 1,2-Dioxygenase, domain 1"/>
    <property type="match status" value="1"/>
</dbReference>
<dbReference type="Proteomes" id="UP000660862">
    <property type="component" value="Unassembled WGS sequence"/>
</dbReference>
<dbReference type="EMBL" id="BMER01000001">
    <property type="protein sequence ID" value="GGG87805.1"/>
    <property type="molecule type" value="Genomic_DNA"/>
</dbReference>
<reference evidence="2" key="1">
    <citation type="journal article" date="2014" name="Int. J. Syst. Evol. Microbiol.">
        <title>Complete genome sequence of Corynebacterium casei LMG S-19264T (=DSM 44701T), isolated from a smear-ripened cheese.</title>
        <authorList>
            <consortium name="US DOE Joint Genome Institute (JGI-PGF)"/>
            <person name="Walter F."/>
            <person name="Albersmeier A."/>
            <person name="Kalinowski J."/>
            <person name="Ruckert C."/>
        </authorList>
    </citation>
    <scope>NUCLEOTIDE SEQUENCE</scope>
    <source>
        <strain evidence="2">CGMCC 1.12195</strain>
    </source>
</reference>
<reference evidence="2" key="2">
    <citation type="submission" date="2020-09" db="EMBL/GenBank/DDBJ databases">
        <authorList>
            <person name="Sun Q."/>
            <person name="Zhou Y."/>
        </authorList>
    </citation>
    <scope>NUCLEOTIDE SEQUENCE</scope>
    <source>
        <strain evidence="2">CGMCC 1.12195</strain>
    </source>
</reference>
<feature type="domain" description="Glyoxalase/fosfomycin resistance/dioxygenase" evidence="1">
    <location>
        <begin position="15"/>
        <end position="133"/>
    </location>
</feature>
<dbReference type="CDD" id="cd06588">
    <property type="entry name" value="PhnB_like"/>
    <property type="match status" value="1"/>
</dbReference>
<evidence type="ECO:0000259" key="1">
    <source>
        <dbReference type="Pfam" id="PF00903"/>
    </source>
</evidence>